<name>A0AA38ICG2_9CUCU</name>
<comment type="caution">
    <text evidence="1">The sequence shown here is derived from an EMBL/GenBank/DDBJ whole genome shotgun (WGS) entry which is preliminary data.</text>
</comment>
<evidence type="ECO:0000313" key="2">
    <source>
        <dbReference type="Proteomes" id="UP001168821"/>
    </source>
</evidence>
<dbReference type="EMBL" id="JALNTZ010000004">
    <property type="protein sequence ID" value="KAJ3653762.1"/>
    <property type="molecule type" value="Genomic_DNA"/>
</dbReference>
<sequence length="103" mass="11736">MLIPPAHYPIISETPTAFSIYFIVALSPLFPNLPPCTRVGVKLNRSKHPRWTQARAPKRLSLSFHWSRTGVSSLARMLRRIPDFPELACTSARDLVLHNRSKM</sequence>
<accession>A0AA38ICG2</accession>
<protein>
    <submittedName>
        <fullName evidence="1">Uncharacterized protein</fullName>
    </submittedName>
</protein>
<organism evidence="1 2">
    <name type="scientific">Zophobas morio</name>
    <dbReference type="NCBI Taxonomy" id="2755281"/>
    <lineage>
        <taxon>Eukaryota</taxon>
        <taxon>Metazoa</taxon>
        <taxon>Ecdysozoa</taxon>
        <taxon>Arthropoda</taxon>
        <taxon>Hexapoda</taxon>
        <taxon>Insecta</taxon>
        <taxon>Pterygota</taxon>
        <taxon>Neoptera</taxon>
        <taxon>Endopterygota</taxon>
        <taxon>Coleoptera</taxon>
        <taxon>Polyphaga</taxon>
        <taxon>Cucujiformia</taxon>
        <taxon>Tenebrionidae</taxon>
        <taxon>Zophobas</taxon>
    </lineage>
</organism>
<keyword evidence="2" id="KW-1185">Reference proteome</keyword>
<evidence type="ECO:0000313" key="1">
    <source>
        <dbReference type="EMBL" id="KAJ3653762.1"/>
    </source>
</evidence>
<reference evidence="1" key="1">
    <citation type="journal article" date="2023" name="G3 (Bethesda)">
        <title>Whole genome assemblies of Zophobas morio and Tenebrio molitor.</title>
        <authorList>
            <person name="Kaur S."/>
            <person name="Stinson S.A."/>
            <person name="diCenzo G.C."/>
        </authorList>
    </citation>
    <scope>NUCLEOTIDE SEQUENCE</scope>
    <source>
        <strain evidence="1">QUZm001</strain>
    </source>
</reference>
<proteinExistence type="predicted"/>
<gene>
    <name evidence="1" type="ORF">Zmor_012997</name>
</gene>
<dbReference type="AlphaFoldDB" id="A0AA38ICG2"/>
<dbReference type="Proteomes" id="UP001168821">
    <property type="component" value="Unassembled WGS sequence"/>
</dbReference>